<reference evidence="1" key="1">
    <citation type="journal article" date="2020" name="Stud. Mycol.">
        <title>101 Dothideomycetes genomes: a test case for predicting lifestyles and emergence of pathogens.</title>
        <authorList>
            <person name="Haridas S."/>
            <person name="Albert R."/>
            <person name="Binder M."/>
            <person name="Bloem J."/>
            <person name="Labutti K."/>
            <person name="Salamov A."/>
            <person name="Andreopoulos B."/>
            <person name="Baker S."/>
            <person name="Barry K."/>
            <person name="Bills G."/>
            <person name="Bluhm B."/>
            <person name="Cannon C."/>
            <person name="Castanera R."/>
            <person name="Culley D."/>
            <person name="Daum C."/>
            <person name="Ezra D."/>
            <person name="Gonzalez J."/>
            <person name="Henrissat B."/>
            <person name="Kuo A."/>
            <person name="Liang C."/>
            <person name="Lipzen A."/>
            <person name="Lutzoni F."/>
            <person name="Magnuson J."/>
            <person name="Mondo S."/>
            <person name="Nolan M."/>
            <person name="Ohm R."/>
            <person name="Pangilinan J."/>
            <person name="Park H.-J."/>
            <person name="Ramirez L."/>
            <person name="Alfaro M."/>
            <person name="Sun H."/>
            <person name="Tritt A."/>
            <person name="Yoshinaga Y."/>
            <person name="Zwiers L.-H."/>
            <person name="Turgeon B."/>
            <person name="Goodwin S."/>
            <person name="Spatafora J."/>
            <person name="Crous P."/>
            <person name="Grigoriev I."/>
        </authorList>
    </citation>
    <scope>NUCLEOTIDE SEQUENCE</scope>
    <source>
        <strain evidence="1">CBS 269.34</strain>
    </source>
</reference>
<dbReference type="EMBL" id="MU004184">
    <property type="protein sequence ID" value="KAF2499483.1"/>
    <property type="molecule type" value="Genomic_DNA"/>
</dbReference>
<gene>
    <name evidence="1" type="ORF">BU16DRAFT_579040</name>
</gene>
<keyword evidence="2" id="KW-1185">Reference proteome</keyword>
<dbReference type="OrthoDB" id="3936685at2759"/>
<dbReference type="Proteomes" id="UP000799750">
    <property type="component" value="Unassembled WGS sequence"/>
</dbReference>
<protein>
    <submittedName>
        <fullName evidence="1">Uncharacterized protein</fullName>
    </submittedName>
</protein>
<sequence length="397" mass="44659">MTGADKSSLPRQPMPESFRAFLTEEAQAQWIDTLPFAVNIMRMTSGDYSIPPEFVNRIEPRTRPGPASAQTSGSLGALMESLTMNNALGLEEDEEAPTIDQTATTDEEAKLKETVSALKFPETTMTPIAALKAHVEALLSKDLSIAMFVWHRISAAIDDEILDVQADIKDYQTLKSQFDPILWKSCKLTTSLLLCLAAPQDKMQAALKFRSKIRGGMPTLDQIRTTPSESFRGAYAKAKEAAMKEGKTTIVAVSLTDVHIFELAARGKSEPWFSFAHTFVVGFGPEGFVVWQAWGEHGYRLDEWTAKDGTRVRSWEEAEAFTKDFEKLARGKGPFDFKRNRLYNKLFDVDLFQVCGPKGLEKPLVPKFEAWVQLFVLEDVRVENITKFRWMKLGRED</sequence>
<name>A0A6A6R6X5_9PEZI</name>
<accession>A0A6A6R6X5</accession>
<dbReference type="AlphaFoldDB" id="A0A6A6R6X5"/>
<evidence type="ECO:0000313" key="2">
    <source>
        <dbReference type="Proteomes" id="UP000799750"/>
    </source>
</evidence>
<proteinExistence type="predicted"/>
<evidence type="ECO:0000313" key="1">
    <source>
        <dbReference type="EMBL" id="KAF2499483.1"/>
    </source>
</evidence>
<organism evidence="1 2">
    <name type="scientific">Lophium mytilinum</name>
    <dbReference type="NCBI Taxonomy" id="390894"/>
    <lineage>
        <taxon>Eukaryota</taxon>
        <taxon>Fungi</taxon>
        <taxon>Dikarya</taxon>
        <taxon>Ascomycota</taxon>
        <taxon>Pezizomycotina</taxon>
        <taxon>Dothideomycetes</taxon>
        <taxon>Pleosporomycetidae</taxon>
        <taxon>Mytilinidiales</taxon>
        <taxon>Mytilinidiaceae</taxon>
        <taxon>Lophium</taxon>
    </lineage>
</organism>